<dbReference type="InterPro" id="IPR001242">
    <property type="entry name" value="Condensation_dom"/>
</dbReference>
<gene>
    <name evidence="5" type="ORF">ACFYXQ_03455</name>
</gene>
<evidence type="ECO:0000256" key="1">
    <source>
        <dbReference type="ARBA" id="ARBA00001957"/>
    </source>
</evidence>
<dbReference type="SUPFAM" id="SSF56801">
    <property type="entry name" value="Acetyl-CoA synthetase-like"/>
    <property type="match status" value="3"/>
</dbReference>
<dbReference type="PANTHER" id="PTHR45527:SF14">
    <property type="entry name" value="PLIPASTATIN SYNTHASE SUBUNIT B"/>
    <property type="match status" value="1"/>
</dbReference>
<dbReference type="Gene3D" id="2.30.38.10">
    <property type="entry name" value="Luciferase, Domain 3"/>
    <property type="match status" value="1"/>
</dbReference>
<evidence type="ECO:0000256" key="3">
    <source>
        <dbReference type="ARBA" id="ARBA00022553"/>
    </source>
</evidence>
<dbReference type="InterPro" id="IPR029058">
    <property type="entry name" value="AB_hydrolase_fold"/>
</dbReference>
<comment type="caution">
    <text evidence="5">The sequence shown here is derived from an EMBL/GenBank/DDBJ whole genome shotgun (WGS) entry which is preliminary data.</text>
</comment>
<dbReference type="EMBL" id="JBIAQY010000001">
    <property type="protein sequence ID" value="MFF3566821.1"/>
    <property type="molecule type" value="Genomic_DNA"/>
</dbReference>
<dbReference type="CDD" id="cd19540">
    <property type="entry name" value="LCL_NRPS-like"/>
    <property type="match status" value="1"/>
</dbReference>
<dbReference type="InterPro" id="IPR023213">
    <property type="entry name" value="CAT-like_dom_sf"/>
</dbReference>
<dbReference type="SMART" id="SM00823">
    <property type="entry name" value="PKS_PP"/>
    <property type="match status" value="1"/>
</dbReference>
<sequence length="1714" mass="182447">MLTAAVESAADAVAIRAHSSGDPADARELSYREFDEESSRLARELIARDIGPGDVVAVGMGRSIESVLSVWAIAKAGAACAPVDPAGPPERIARILAESGAALGLTTTGYRADLGDDVEWLELDEARTSERIAARAAHPISYTDRVRLLTEQHPAYLVHPADSTGGVVVTHTGLATVVNAIREQLGVDGESHVLQLSAPDADLAMLELLLTFSTGAMLIVAPPDASGDRLADLLRHERITHLLITPEALEPVDPSGLQDLEAVAVVGDRFDPEQIDRWVRDGRAVHTAYGLPEATILDTVSGLRRPGEIATIGAPIAGIGAFVLDSRLRPVPAGIVGELYLSGPVLAQGYSGRPGTTAGRFVASPFGAETGQPGMRLCRTGDLVRRNDSDGSIEFVSRMPEPTSAMRGPVPSALLEQAVAETFAALLISADAEPRRIEATDDFFALGGDPALAAVAVARIGAALGLWVPARFVFEASTVRGLAERIGRHVDSVSARALRPMPRPERIPLSYVQQRIWSRNRFDPASATDNIPVAMRVGGRLDIEALRAAVRDLVVRHEVLRTVFPEFRGAGYQLVLPTADPRATPDVPVVRAAENELLGLVSEFVGTGFDVTGEPPVRLRVLTAGETDHVLVCVLHRIAGDGFSTGPLTRDLMTAYRDRARGEQPQWSPLEVQYADYALWQREVLGAEDDPESIPAQQIEFWRGELAGLHEQAELPSDQPRPAIASQRGATLEFEIDARVHAVLNRVAHEHGATLFTVLHAMLAILLARLSGTRDIAIAAPVTGRGAVALDELIGVFANTLVLRASIDPGIGFGDLLTAVRDTDLAALANADVPFEQLAEELDPVRSAARHPLCQVALTLRNTARTRPELPDLTLDDIEFDTARAEFDLQLTMTERLDDHGVAQGMTARFTYATDLFDDATVRDFAHRFGRVIDAVTADDRVIAGDIDVLLPGERELVLREWNTAGTPAPPVTLVDLITERANERPGAIAIRSGDAGLGFGELMRQANRVARALIQRGAGPESLVAVAVEPNAELPVALLGVLLSGAGYVAVDPDWDEQSATVGGVPSPGPNSLRSVLAETAPVCLLTTADVRKRLPRCETAVVLLDEAGTFSDAPVTDADRISPLRPENTAYLVYSSGSLGRSRAVTITHRNVIELFAAARPLFDVVETDVWALCHSYAVDLSVWELWCALATGAAVVVVDRPTSLSPETIRELLIREQVTVLQQTPSEFDGLVEADRAAGSSETGSARLALRYVVLAGEQVDPQSIRRWYERHISDAPQLVIMYGRTETTVHASFLAVDEHLADDPVSAIGRALPGLACFVLDERLHPAPMGVAAEMYLAGGQLARDHAGRAGSTATRFVANPFGEPGSRMYRTGDAGRWIGFGGEAVLEYAGRREQIRADAVDVPVRSVAEDPLGEPESGYVATEAALADSRAVSAAGPALSQALAAIVENDPDGPALVSGADEMSFAELDARSSRLARVLIDRDCGPGAGVAVRFDRGIDAVVAVWAVLKVGAAVVFTADGGPEPQVTVGLAAVPVWDSRIADSRIDWLVLADPDVAAEIESRSARPVTYADRTRALRGADPAFVLADTVLGYDELAAAVERLRSGTELDIESRTFHQGAAQSPAALLEIVAAGVVGAALVLPENGDGAVDAAVLAEEWVTHLFIDPAGLVSLDPEPLEDLRAVIVDNGPIPVGGFGVAEMFMVLDELIR</sequence>
<dbReference type="InterPro" id="IPR009081">
    <property type="entry name" value="PP-bd_ACP"/>
</dbReference>
<dbReference type="Gene3D" id="3.40.50.980">
    <property type="match status" value="2"/>
</dbReference>
<dbReference type="PANTHER" id="PTHR45527">
    <property type="entry name" value="NONRIBOSOMAL PEPTIDE SYNTHETASE"/>
    <property type="match status" value="1"/>
</dbReference>
<dbReference type="Gene3D" id="3.30.559.30">
    <property type="entry name" value="Nonribosomal peptide synthetase, condensation domain"/>
    <property type="match status" value="1"/>
</dbReference>
<name>A0ABW6RS42_9NOCA</name>
<comment type="cofactor">
    <cofactor evidence="1">
        <name>pantetheine 4'-phosphate</name>
        <dbReference type="ChEBI" id="CHEBI:47942"/>
    </cofactor>
</comment>
<evidence type="ECO:0000256" key="2">
    <source>
        <dbReference type="ARBA" id="ARBA00022450"/>
    </source>
</evidence>
<dbReference type="InterPro" id="IPR036736">
    <property type="entry name" value="ACP-like_sf"/>
</dbReference>
<dbReference type="SUPFAM" id="SSF47336">
    <property type="entry name" value="ACP-like"/>
    <property type="match status" value="1"/>
</dbReference>
<dbReference type="InterPro" id="IPR042099">
    <property type="entry name" value="ANL_N_sf"/>
</dbReference>
<keyword evidence="3" id="KW-0597">Phosphoprotein</keyword>
<evidence type="ECO:0000313" key="6">
    <source>
        <dbReference type="Proteomes" id="UP001601992"/>
    </source>
</evidence>
<reference evidence="5 6" key="1">
    <citation type="submission" date="2024-10" db="EMBL/GenBank/DDBJ databases">
        <title>The Natural Products Discovery Center: Release of the First 8490 Sequenced Strains for Exploring Actinobacteria Biosynthetic Diversity.</title>
        <authorList>
            <person name="Kalkreuter E."/>
            <person name="Kautsar S.A."/>
            <person name="Yang D."/>
            <person name="Bader C.D."/>
            <person name="Teijaro C.N."/>
            <person name="Fluegel L."/>
            <person name="Davis C.M."/>
            <person name="Simpson J.R."/>
            <person name="Lauterbach L."/>
            <person name="Steele A.D."/>
            <person name="Gui C."/>
            <person name="Meng S."/>
            <person name="Li G."/>
            <person name="Viehrig K."/>
            <person name="Ye F."/>
            <person name="Su P."/>
            <person name="Kiefer A.F."/>
            <person name="Nichols A."/>
            <person name="Cepeda A.J."/>
            <person name="Yan W."/>
            <person name="Fan B."/>
            <person name="Jiang Y."/>
            <person name="Adhikari A."/>
            <person name="Zheng C.-J."/>
            <person name="Schuster L."/>
            <person name="Cowan T.M."/>
            <person name="Smanski M.J."/>
            <person name="Chevrette M.G."/>
            <person name="De Carvalho L.P.S."/>
            <person name="Shen B."/>
        </authorList>
    </citation>
    <scope>NUCLEOTIDE SEQUENCE [LARGE SCALE GENOMIC DNA]</scope>
    <source>
        <strain evidence="5 6">NPDC002593</strain>
    </source>
</reference>
<dbReference type="SUPFAM" id="SSF52777">
    <property type="entry name" value="CoA-dependent acyltransferases"/>
    <property type="match status" value="2"/>
</dbReference>
<dbReference type="Gene3D" id="3.30.559.10">
    <property type="entry name" value="Chloramphenicol acetyltransferase-like domain"/>
    <property type="match status" value="1"/>
</dbReference>
<dbReference type="InterPro" id="IPR000873">
    <property type="entry name" value="AMP-dep_synth/lig_dom"/>
</dbReference>
<dbReference type="Pfam" id="PF00668">
    <property type="entry name" value="Condensation"/>
    <property type="match status" value="1"/>
</dbReference>
<proteinExistence type="predicted"/>
<accession>A0ABW6RS42</accession>
<keyword evidence="2" id="KW-0596">Phosphopantetheine</keyword>
<dbReference type="Pfam" id="PF00550">
    <property type="entry name" value="PP-binding"/>
    <property type="match status" value="1"/>
</dbReference>
<evidence type="ECO:0000313" key="5">
    <source>
        <dbReference type="EMBL" id="MFF3566821.1"/>
    </source>
</evidence>
<dbReference type="Proteomes" id="UP001601992">
    <property type="component" value="Unassembled WGS sequence"/>
</dbReference>
<dbReference type="Gene3D" id="3.40.50.1820">
    <property type="entry name" value="alpha/beta hydrolase"/>
    <property type="match status" value="1"/>
</dbReference>
<organism evidence="5 6">
    <name type="scientific">Nocardia jiangxiensis</name>
    <dbReference type="NCBI Taxonomy" id="282685"/>
    <lineage>
        <taxon>Bacteria</taxon>
        <taxon>Bacillati</taxon>
        <taxon>Actinomycetota</taxon>
        <taxon>Actinomycetes</taxon>
        <taxon>Mycobacteriales</taxon>
        <taxon>Nocardiaceae</taxon>
        <taxon>Nocardia</taxon>
    </lineage>
</organism>
<keyword evidence="6" id="KW-1185">Reference proteome</keyword>
<dbReference type="Pfam" id="PF00501">
    <property type="entry name" value="AMP-binding"/>
    <property type="match status" value="3"/>
</dbReference>
<dbReference type="Gene3D" id="3.40.50.12780">
    <property type="entry name" value="N-terminal domain of ligase-like"/>
    <property type="match status" value="2"/>
</dbReference>
<dbReference type="InterPro" id="IPR020806">
    <property type="entry name" value="PKS_PP-bd"/>
</dbReference>
<dbReference type="PROSITE" id="PS50075">
    <property type="entry name" value="CARRIER"/>
    <property type="match status" value="1"/>
</dbReference>
<feature type="domain" description="Carrier" evidence="4">
    <location>
        <begin position="410"/>
        <end position="490"/>
    </location>
</feature>
<evidence type="ECO:0000259" key="4">
    <source>
        <dbReference type="PROSITE" id="PS50075"/>
    </source>
</evidence>
<protein>
    <submittedName>
        <fullName evidence="5">AMP-binding protein</fullName>
    </submittedName>
</protein>
<dbReference type="RefSeq" id="WP_387402502.1">
    <property type="nucleotide sequence ID" value="NZ_JBIAQY010000001.1"/>
</dbReference>